<dbReference type="Proteomes" id="UP001291623">
    <property type="component" value="Unassembled WGS sequence"/>
</dbReference>
<feature type="binding site" evidence="14">
    <location>
        <position position="228"/>
    </location>
    <ligand>
        <name>Mg(2+)</name>
        <dbReference type="ChEBI" id="CHEBI:18420"/>
    </ligand>
</feature>
<feature type="binding site" evidence="13">
    <location>
        <position position="337"/>
    </location>
    <ligand>
        <name>ATP</name>
        <dbReference type="ChEBI" id="CHEBI:30616"/>
    </ligand>
</feature>
<dbReference type="SFLD" id="SFLDG00002">
    <property type="entry name" value="C1.7:_P-type_atpase_like"/>
    <property type="match status" value="1"/>
</dbReference>
<dbReference type="NCBIfam" id="TIGR00125">
    <property type="entry name" value="cyt_tran_rel"/>
    <property type="match status" value="1"/>
</dbReference>
<evidence type="ECO:0000313" key="17">
    <source>
        <dbReference type="EMBL" id="KAK4336536.1"/>
    </source>
</evidence>
<evidence type="ECO:0000256" key="7">
    <source>
        <dbReference type="ARBA" id="ARBA00022842"/>
    </source>
</evidence>
<dbReference type="GO" id="GO:0005802">
    <property type="term" value="C:trans-Golgi network"/>
    <property type="evidence" value="ECO:0007669"/>
    <property type="project" value="TreeGrafter"/>
</dbReference>
<dbReference type="SUPFAM" id="SSF52374">
    <property type="entry name" value="Nucleotidylyl transferase"/>
    <property type="match status" value="1"/>
</dbReference>
<dbReference type="GO" id="GO:0016887">
    <property type="term" value="F:ATP hydrolysis activity"/>
    <property type="evidence" value="ECO:0007669"/>
    <property type="project" value="InterPro"/>
</dbReference>
<dbReference type="InterPro" id="IPR008758">
    <property type="entry name" value="Peptidase_S28"/>
</dbReference>
<protein>
    <recommendedName>
        <fullName evidence="15">Phospholipid-transporting ATPase</fullName>
        <ecNumber evidence="15">7.6.2.1</ecNumber>
    </recommendedName>
</protein>
<feature type="binding site" evidence="13">
    <location>
        <position position="433"/>
    </location>
    <ligand>
        <name>ATP</name>
        <dbReference type="ChEBI" id="CHEBI:30616"/>
    </ligand>
</feature>
<feature type="binding site" evidence="13">
    <location>
        <position position="516"/>
    </location>
    <ligand>
        <name>ATP</name>
        <dbReference type="ChEBI" id="CHEBI:30616"/>
    </ligand>
</feature>
<keyword evidence="9" id="KW-1133">Transmembrane helix</keyword>
<name>A0AAE1UQT1_9SOLA</name>
<evidence type="ECO:0000256" key="11">
    <source>
        <dbReference type="ARBA" id="ARBA00034036"/>
    </source>
</evidence>
<dbReference type="InterPro" id="IPR023214">
    <property type="entry name" value="HAD_sf"/>
</dbReference>
<feature type="binding site" evidence="13">
    <location>
        <position position="515"/>
    </location>
    <ligand>
        <name>ATP</name>
        <dbReference type="ChEBI" id="CHEBI:30616"/>
    </ligand>
</feature>
<feature type="binding site" evidence="13">
    <location>
        <position position="514"/>
    </location>
    <ligand>
        <name>ATP</name>
        <dbReference type="ChEBI" id="CHEBI:30616"/>
    </ligand>
</feature>
<dbReference type="InterPro" id="IPR004821">
    <property type="entry name" value="Cyt_trans-like"/>
</dbReference>
<dbReference type="Gene3D" id="3.40.50.620">
    <property type="entry name" value="HUPs"/>
    <property type="match status" value="2"/>
</dbReference>
<dbReference type="Gene3D" id="1.20.120.980">
    <property type="entry name" value="Serine carboxypeptidase S28, SKS domain"/>
    <property type="match status" value="1"/>
</dbReference>
<dbReference type="FunFam" id="3.40.1110.10:FF:000126">
    <property type="entry name" value="Phospholipid-transporting ATPase"/>
    <property type="match status" value="1"/>
</dbReference>
<comment type="similarity">
    <text evidence="2 15">Belongs to the cation transport ATPase (P-type) (TC 3.A.3) family. Type IV subfamily.</text>
</comment>
<dbReference type="Gene3D" id="3.40.1110.10">
    <property type="entry name" value="Calcium-transporting ATPase, cytoplasmic domain N"/>
    <property type="match status" value="1"/>
</dbReference>
<dbReference type="InterPro" id="IPR006539">
    <property type="entry name" value="P-type_ATPase_IV"/>
</dbReference>
<keyword evidence="18" id="KW-1185">Reference proteome</keyword>
<feature type="binding site" evidence="13">
    <location>
        <position position="401"/>
    </location>
    <ligand>
        <name>ATP</name>
        <dbReference type="ChEBI" id="CHEBI:30616"/>
    </ligand>
</feature>
<dbReference type="GO" id="GO:0005886">
    <property type="term" value="C:plasma membrane"/>
    <property type="evidence" value="ECO:0007669"/>
    <property type="project" value="TreeGrafter"/>
</dbReference>
<evidence type="ECO:0000256" key="10">
    <source>
        <dbReference type="ARBA" id="ARBA00023136"/>
    </source>
</evidence>
<feature type="binding site" evidence="13">
    <location>
        <position position="598"/>
    </location>
    <ligand>
        <name>ATP</name>
        <dbReference type="ChEBI" id="CHEBI:30616"/>
    </ligand>
</feature>
<proteinExistence type="inferred from homology"/>
<comment type="subcellular location">
    <subcellularLocation>
        <location evidence="1 15">Membrane</location>
        <topology evidence="1 15">Multi-pass membrane protein</topology>
    </subcellularLocation>
</comment>
<keyword evidence="3" id="KW-0812">Transmembrane</keyword>
<dbReference type="InterPro" id="IPR001757">
    <property type="entry name" value="P_typ_ATPase"/>
</dbReference>
<evidence type="ECO:0000313" key="18">
    <source>
        <dbReference type="Proteomes" id="UP001291623"/>
    </source>
</evidence>
<evidence type="ECO:0000256" key="5">
    <source>
        <dbReference type="ARBA" id="ARBA00022741"/>
    </source>
</evidence>
<evidence type="ECO:0000256" key="3">
    <source>
        <dbReference type="ARBA" id="ARBA00022692"/>
    </source>
</evidence>
<dbReference type="PROSITE" id="PS00154">
    <property type="entry name" value="ATPASE_E1_E2"/>
    <property type="match status" value="1"/>
</dbReference>
<evidence type="ECO:0000256" key="1">
    <source>
        <dbReference type="ARBA" id="ARBA00004141"/>
    </source>
</evidence>
<dbReference type="PANTHER" id="PTHR24092:SF150">
    <property type="entry name" value="PHOSPHOLIPID-TRANSPORTING ATPASE"/>
    <property type="match status" value="1"/>
</dbReference>
<feature type="binding site" evidence="14">
    <location>
        <position position="628"/>
    </location>
    <ligand>
        <name>Mg(2+)</name>
        <dbReference type="ChEBI" id="CHEBI:18420"/>
    </ligand>
</feature>
<feature type="binding site" evidence="13">
    <location>
        <position position="631"/>
    </location>
    <ligand>
        <name>ATP</name>
        <dbReference type="ChEBI" id="CHEBI:30616"/>
    </ligand>
</feature>
<feature type="binding site" evidence="14">
    <location>
        <position position="632"/>
    </location>
    <ligand>
        <name>Mg(2+)</name>
        <dbReference type="ChEBI" id="CHEBI:18420"/>
    </ligand>
</feature>
<evidence type="ECO:0000256" key="9">
    <source>
        <dbReference type="ARBA" id="ARBA00022989"/>
    </source>
</evidence>
<dbReference type="Gene3D" id="3.40.50.1000">
    <property type="entry name" value="HAD superfamily/HAD-like"/>
    <property type="match status" value="1"/>
</dbReference>
<dbReference type="GO" id="GO:0045332">
    <property type="term" value="P:phospholipid translocation"/>
    <property type="evidence" value="ECO:0007669"/>
    <property type="project" value="TreeGrafter"/>
</dbReference>
<evidence type="ECO:0000256" key="14">
    <source>
        <dbReference type="PIRSR" id="PIRSR606539-3"/>
    </source>
</evidence>
<feature type="binding site" evidence="13">
    <location>
        <position position="228"/>
    </location>
    <ligand>
        <name>ATP</name>
        <dbReference type="ChEBI" id="CHEBI:30616"/>
    </ligand>
</feature>
<dbReference type="InterPro" id="IPR044492">
    <property type="entry name" value="P_typ_ATPase_HD_dom"/>
</dbReference>
<comment type="catalytic activity">
    <reaction evidence="11 15">
        <text>ATP + H2O + phospholipidSide 1 = ADP + phosphate + phospholipidSide 2.</text>
        <dbReference type="EC" id="7.6.2.1"/>
    </reaction>
</comment>
<dbReference type="InterPro" id="IPR018303">
    <property type="entry name" value="ATPase_P-typ_P_site"/>
</dbReference>
<keyword evidence="8 15" id="KW-1278">Translocase</keyword>
<dbReference type="PANTHER" id="PTHR24092">
    <property type="entry name" value="PROBABLE PHOSPHOLIPID-TRANSPORTING ATPASE"/>
    <property type="match status" value="1"/>
</dbReference>
<feature type="active site" description="4-aspartylphosphate intermediate" evidence="12">
    <location>
        <position position="226"/>
    </location>
</feature>
<dbReference type="InterPro" id="IPR023299">
    <property type="entry name" value="ATPase_P-typ_cyto_dom_N"/>
</dbReference>
<evidence type="ECO:0000259" key="16">
    <source>
        <dbReference type="Pfam" id="PF01467"/>
    </source>
</evidence>
<dbReference type="InterPro" id="IPR042269">
    <property type="entry name" value="Ser_carbopepase_S28_SKS"/>
</dbReference>
<dbReference type="GO" id="GO:0006508">
    <property type="term" value="P:proteolysis"/>
    <property type="evidence" value="ECO:0007669"/>
    <property type="project" value="InterPro"/>
</dbReference>
<evidence type="ECO:0000256" key="15">
    <source>
        <dbReference type="RuleBase" id="RU362033"/>
    </source>
</evidence>
<keyword evidence="5 13" id="KW-0547">Nucleotide-binding</keyword>
<dbReference type="SUPFAM" id="SSF56784">
    <property type="entry name" value="HAD-like"/>
    <property type="match status" value="1"/>
</dbReference>
<dbReference type="Pfam" id="PF13246">
    <property type="entry name" value="Cation_ATPase"/>
    <property type="match status" value="1"/>
</dbReference>
<dbReference type="InterPro" id="IPR029058">
    <property type="entry name" value="AB_hydrolase_fold"/>
</dbReference>
<feature type="binding site" evidence="14">
    <location>
        <position position="226"/>
    </location>
    <ligand>
        <name>Mg(2+)</name>
        <dbReference type="ChEBI" id="CHEBI:18420"/>
    </ligand>
</feature>
<feature type="binding site" evidence="13">
    <location>
        <position position="632"/>
    </location>
    <ligand>
        <name>ATP</name>
        <dbReference type="ChEBI" id="CHEBI:30616"/>
    </ligand>
</feature>
<keyword evidence="6 13" id="KW-0067">ATP-binding</keyword>
<feature type="binding site" evidence="13">
    <location>
        <position position="226"/>
    </location>
    <ligand>
        <name>ATP</name>
        <dbReference type="ChEBI" id="CHEBI:30616"/>
    </ligand>
</feature>
<evidence type="ECO:0000256" key="13">
    <source>
        <dbReference type="PIRSR" id="PIRSR606539-2"/>
    </source>
</evidence>
<dbReference type="GO" id="GO:0070008">
    <property type="term" value="F:serine-type exopeptidase activity"/>
    <property type="evidence" value="ECO:0007669"/>
    <property type="project" value="InterPro"/>
</dbReference>
<comment type="cofactor">
    <cofactor evidence="14">
        <name>Mg(2+)</name>
        <dbReference type="ChEBI" id="CHEBI:18420"/>
    </cofactor>
</comment>
<keyword evidence="7 14" id="KW-0460">Magnesium</keyword>
<dbReference type="PRINTS" id="PR00119">
    <property type="entry name" value="CATATPASE"/>
</dbReference>
<dbReference type="SFLD" id="SFLDS00003">
    <property type="entry name" value="Haloacid_Dehalogenase"/>
    <property type="match status" value="1"/>
</dbReference>
<dbReference type="FunFam" id="3.40.50.1000:FF:000014">
    <property type="entry name" value="Phospholipid-transporting ATPase"/>
    <property type="match status" value="1"/>
</dbReference>
<dbReference type="SUPFAM" id="SSF81660">
    <property type="entry name" value="Metal cation-transporting ATPase, ATP-binding domain N"/>
    <property type="match status" value="1"/>
</dbReference>
<dbReference type="InterPro" id="IPR014729">
    <property type="entry name" value="Rossmann-like_a/b/a_fold"/>
</dbReference>
<evidence type="ECO:0000256" key="4">
    <source>
        <dbReference type="ARBA" id="ARBA00022723"/>
    </source>
</evidence>
<evidence type="ECO:0000256" key="6">
    <source>
        <dbReference type="ARBA" id="ARBA00022840"/>
    </source>
</evidence>
<dbReference type="SFLD" id="SFLDF00027">
    <property type="entry name" value="p-type_atpase"/>
    <property type="match status" value="1"/>
</dbReference>
<feature type="domain" description="Cytidyltransferase-like" evidence="16">
    <location>
        <begin position="55"/>
        <end position="142"/>
    </location>
</feature>
<dbReference type="EC" id="7.6.2.1" evidence="15"/>
<keyword evidence="4 14" id="KW-0479">Metal-binding</keyword>
<accession>A0AAE1UQT1</accession>
<organism evidence="17 18">
    <name type="scientific">Anisodus tanguticus</name>
    <dbReference type="NCBI Taxonomy" id="243964"/>
    <lineage>
        <taxon>Eukaryota</taxon>
        <taxon>Viridiplantae</taxon>
        <taxon>Streptophyta</taxon>
        <taxon>Embryophyta</taxon>
        <taxon>Tracheophyta</taxon>
        <taxon>Spermatophyta</taxon>
        <taxon>Magnoliopsida</taxon>
        <taxon>eudicotyledons</taxon>
        <taxon>Gunneridae</taxon>
        <taxon>Pentapetalae</taxon>
        <taxon>asterids</taxon>
        <taxon>lamiids</taxon>
        <taxon>Solanales</taxon>
        <taxon>Solanaceae</taxon>
        <taxon>Solanoideae</taxon>
        <taxon>Hyoscyameae</taxon>
        <taxon>Anisodus</taxon>
    </lineage>
</organism>
<feature type="binding site" evidence="13">
    <location>
        <position position="378"/>
    </location>
    <ligand>
        <name>ATP</name>
        <dbReference type="ChEBI" id="CHEBI:30616"/>
    </ligand>
</feature>
<comment type="caution">
    <text evidence="17">The sequence shown here is derived from an EMBL/GenBank/DDBJ whole genome shotgun (WGS) entry which is preliminary data.</text>
</comment>
<feature type="binding site" evidence="13">
    <location>
        <position position="604"/>
    </location>
    <ligand>
        <name>ATP</name>
        <dbReference type="ChEBI" id="CHEBI:30616"/>
    </ligand>
</feature>
<gene>
    <name evidence="17" type="ORF">RND71_044252</name>
</gene>
<dbReference type="NCBIfam" id="TIGR01652">
    <property type="entry name" value="ATPase-Plipid"/>
    <property type="match status" value="1"/>
</dbReference>
<feature type="binding site" evidence="13">
    <location>
        <position position="227"/>
    </location>
    <ligand>
        <name>ATP</name>
        <dbReference type="ChEBI" id="CHEBI:30616"/>
    </ligand>
</feature>
<dbReference type="GO" id="GO:0000287">
    <property type="term" value="F:magnesium ion binding"/>
    <property type="evidence" value="ECO:0007669"/>
    <property type="project" value="UniProtKB-UniRule"/>
</dbReference>
<evidence type="ECO:0000256" key="2">
    <source>
        <dbReference type="ARBA" id="ARBA00008109"/>
    </source>
</evidence>
<reference evidence="17" key="1">
    <citation type="submission" date="2023-12" db="EMBL/GenBank/DDBJ databases">
        <title>Genome assembly of Anisodus tanguticus.</title>
        <authorList>
            <person name="Wang Y.-J."/>
        </authorList>
    </citation>
    <scope>NUCLEOTIDE SEQUENCE</scope>
    <source>
        <strain evidence="17">KB-2021</strain>
        <tissue evidence="17">Leaf</tissue>
    </source>
</reference>
<dbReference type="Pfam" id="PF05577">
    <property type="entry name" value="Peptidase_S28"/>
    <property type="match status" value="1"/>
</dbReference>
<dbReference type="EMBL" id="JAVYJV010000131">
    <property type="protein sequence ID" value="KAK4336536.1"/>
    <property type="molecule type" value="Genomic_DNA"/>
</dbReference>
<dbReference type="AlphaFoldDB" id="A0AAE1UQT1"/>
<evidence type="ECO:0000256" key="8">
    <source>
        <dbReference type="ARBA" id="ARBA00022967"/>
    </source>
</evidence>
<dbReference type="Pfam" id="PF01467">
    <property type="entry name" value="CTP_transf_like"/>
    <property type="match status" value="1"/>
</dbReference>
<dbReference type="NCBIfam" id="TIGR01494">
    <property type="entry name" value="ATPase_P-type"/>
    <property type="match status" value="1"/>
</dbReference>
<dbReference type="InterPro" id="IPR036412">
    <property type="entry name" value="HAD-like_sf"/>
</dbReference>
<sequence length="869" mass="98114">MDENISVTTLYSKVKEVPFSDEIDAINEREKCDYSIKITPELAKSPKCPRRVRIYADGIYDLFHQGHARQFLQAKNAFPDVYLIVGICSDELTNRYVDEIIRDAPWFLTEEFLKENKIDFVAHDNIPYTSEDSDDVYAYIKSRGMFLTTCRTEDSETFTKETTCGTNGLDVKRIVSKIQDSIVRFIQAQFINWDLDMYCKENDTPAIARTSNLNEELGQVSYILSDKTGTLTCNVMEFKQCSIAGVKYKENEYEKIISDLKSENSNSIYIKEFLTLMSVCHTVVPEKKTVSESEKAVEISIDEGKENVSPNLSTKKNKYKKKNNTDEIIYQAASPDEAALVKGACSIGYKFTTRTPKHVYINAVNKEEKYEILNVIEFTSDRKRMSVIVRCPDNTIKIYVKGADTVIYERLSDKSFTQENLDHLQQFASLGLRTLCLAYAKISEKNYEKWSKDYQNALTSDASTRDSKIQEVYSQIENNLTLLGSTAIEDKLQDGVPEAIESLHLAGIKLWILTGDKQETAINIGYSCKLLKQGLPIYLINETNTDEIKSTIKRYLKNIDSEGSLVIDGHSLKFAMDELVKEDFLKIALSCSTVICCRVSPIQKADIVNLVKTHKFKGKNTITLAIGDGANDVAMIRAAHVGIGISGNEGLQAAHSADYSISQFRFLAMADFAHLIDMLKASHKNFAKSPVIMFGGSYGGMLAAWFKLKYPHLVEGSIASSAPLVQFEPIYECTLFNKIVTKDYENYSLDCANAIRKVWPAIRKLSKNHEQRLKLSKVLGLCKPLKNDDEVNQLINFFADVLTNMAMTDYPNPASFLKPMPRYPIKVNKDNFIESNNQSIEASRSKLTLGSFDDQHDLIGKQTKVTKKA</sequence>
<evidence type="ECO:0000256" key="12">
    <source>
        <dbReference type="PIRSR" id="PIRSR606539-1"/>
    </source>
</evidence>
<keyword evidence="10" id="KW-0472">Membrane</keyword>
<dbReference type="GO" id="GO:0140326">
    <property type="term" value="F:ATPase-coupled intramembrane lipid transporter activity"/>
    <property type="evidence" value="ECO:0007669"/>
    <property type="project" value="UniProtKB-EC"/>
</dbReference>
<dbReference type="GO" id="GO:0005524">
    <property type="term" value="F:ATP binding"/>
    <property type="evidence" value="ECO:0007669"/>
    <property type="project" value="UniProtKB-UniRule"/>
</dbReference>
<dbReference type="SUPFAM" id="SSF53474">
    <property type="entry name" value="alpha/beta-Hydrolases"/>
    <property type="match status" value="1"/>
</dbReference>